<reference evidence="3" key="1">
    <citation type="submission" date="2019-10" db="EMBL/GenBank/DDBJ databases">
        <title>Nonomuraea sp. nov., isolated from Phyllanthus amarus.</title>
        <authorList>
            <person name="Klykleung N."/>
            <person name="Tanasupawat S."/>
        </authorList>
    </citation>
    <scope>NUCLEOTIDE SEQUENCE [LARGE SCALE GENOMIC DNA]</scope>
    <source>
        <strain evidence="3">3MP-10</strain>
    </source>
</reference>
<evidence type="ECO:0000256" key="1">
    <source>
        <dbReference type="SAM" id="MobiDB-lite"/>
    </source>
</evidence>
<comment type="caution">
    <text evidence="3">The sequence shown here is derived from an EMBL/GenBank/DDBJ whole genome shotgun (WGS) entry which is preliminary data.</text>
</comment>
<evidence type="ECO:0000256" key="2">
    <source>
        <dbReference type="SAM" id="Phobius"/>
    </source>
</evidence>
<feature type="region of interest" description="Disordered" evidence="1">
    <location>
        <begin position="1"/>
        <end position="39"/>
    </location>
</feature>
<gene>
    <name evidence="3" type="ORF">FH607_020060</name>
</gene>
<organism evidence="3 4">
    <name type="scientific">Streptomyces mimosae</name>
    <dbReference type="NCBI Taxonomy" id="2586635"/>
    <lineage>
        <taxon>Bacteria</taxon>
        <taxon>Bacillati</taxon>
        <taxon>Actinomycetota</taxon>
        <taxon>Actinomycetes</taxon>
        <taxon>Kitasatosporales</taxon>
        <taxon>Streptomycetaceae</taxon>
        <taxon>Streptomyces</taxon>
    </lineage>
</organism>
<dbReference type="EMBL" id="VDLY02000013">
    <property type="protein sequence ID" value="KAB8162934.1"/>
    <property type="molecule type" value="Genomic_DNA"/>
</dbReference>
<protein>
    <submittedName>
        <fullName evidence="3">Uncharacterized protein</fullName>
    </submittedName>
</protein>
<keyword evidence="2" id="KW-0812">Transmembrane</keyword>
<dbReference type="AlphaFoldDB" id="A0A5N6A2D6"/>
<feature type="transmembrane region" description="Helical" evidence="2">
    <location>
        <begin position="116"/>
        <end position="133"/>
    </location>
</feature>
<keyword evidence="2" id="KW-0472">Membrane</keyword>
<dbReference type="Proteomes" id="UP000314251">
    <property type="component" value="Unassembled WGS sequence"/>
</dbReference>
<dbReference type="OrthoDB" id="9969292at2"/>
<feature type="transmembrane region" description="Helical" evidence="2">
    <location>
        <begin position="154"/>
        <end position="174"/>
    </location>
</feature>
<feature type="transmembrane region" description="Helical" evidence="2">
    <location>
        <begin position="77"/>
        <end position="96"/>
    </location>
</feature>
<dbReference type="RefSeq" id="WP_139670527.1">
    <property type="nucleotide sequence ID" value="NZ_VDLY02000013.1"/>
</dbReference>
<name>A0A5N6A2D6_9ACTN</name>
<keyword evidence="2" id="KW-1133">Transmembrane helix</keyword>
<accession>A0A5N6A2D6</accession>
<keyword evidence="4" id="KW-1185">Reference proteome</keyword>
<proteinExistence type="predicted"/>
<evidence type="ECO:0000313" key="3">
    <source>
        <dbReference type="EMBL" id="KAB8162934.1"/>
    </source>
</evidence>
<evidence type="ECO:0000313" key="4">
    <source>
        <dbReference type="Proteomes" id="UP000314251"/>
    </source>
</evidence>
<sequence length="186" mass="19956">MTDPIQGRILPPDEPLPRRLARPWFREEPDPAPAEEPVAERPYEAPPDVLHVHVTITPGTDVSPVEADVRPWWRPAWTLRTAILGAIGLMPIPGIGAPAGRWALTLGDIQAEASMGAAWVIGGAAVAGALANDRRVRNRPSRWDPDERAYRPGWVARAILCAAVAGAALTLPLADGLVYVLTGVNP</sequence>